<dbReference type="Gene3D" id="1.10.150.50">
    <property type="entry name" value="Transcription Factor, Ets-1"/>
    <property type="match status" value="1"/>
</dbReference>
<dbReference type="InterPro" id="IPR013761">
    <property type="entry name" value="SAM/pointed_sf"/>
</dbReference>
<keyword evidence="2" id="KW-1185">Reference proteome</keyword>
<dbReference type="Proteomes" id="UP001353858">
    <property type="component" value="Unassembled WGS sequence"/>
</dbReference>
<gene>
    <name evidence="1" type="ORF">RN001_002996</name>
</gene>
<dbReference type="AlphaFoldDB" id="A0AAN7SSY1"/>
<comment type="caution">
    <text evidence="1">The sequence shown here is derived from an EMBL/GenBank/DDBJ whole genome shotgun (WGS) entry which is preliminary data.</text>
</comment>
<accession>A0AAN7SSY1</accession>
<dbReference type="EMBL" id="JARPUR010000001">
    <property type="protein sequence ID" value="KAK4886725.1"/>
    <property type="molecule type" value="Genomic_DNA"/>
</dbReference>
<evidence type="ECO:0000313" key="1">
    <source>
        <dbReference type="EMBL" id="KAK4886725.1"/>
    </source>
</evidence>
<evidence type="ECO:0008006" key="3">
    <source>
        <dbReference type="Google" id="ProtNLM"/>
    </source>
</evidence>
<reference evidence="2" key="1">
    <citation type="submission" date="2023-01" db="EMBL/GenBank/DDBJ databases">
        <title>Key to firefly adult light organ development and bioluminescence: homeobox transcription factors regulate luciferase expression and transportation to peroxisome.</title>
        <authorList>
            <person name="Fu X."/>
        </authorList>
    </citation>
    <scope>NUCLEOTIDE SEQUENCE [LARGE SCALE GENOMIC DNA]</scope>
</reference>
<evidence type="ECO:0000313" key="2">
    <source>
        <dbReference type="Proteomes" id="UP001353858"/>
    </source>
</evidence>
<protein>
    <recommendedName>
        <fullName evidence="3">SAM domain-containing protein</fullName>
    </recommendedName>
</protein>
<proteinExistence type="predicted"/>
<dbReference type="PANTHER" id="PTHR31025">
    <property type="entry name" value="SI:CH211-196P9.1-RELATED"/>
    <property type="match status" value="1"/>
</dbReference>
<name>A0AAN7SSY1_9COLE</name>
<organism evidence="1 2">
    <name type="scientific">Aquatica leii</name>
    <dbReference type="NCBI Taxonomy" id="1421715"/>
    <lineage>
        <taxon>Eukaryota</taxon>
        <taxon>Metazoa</taxon>
        <taxon>Ecdysozoa</taxon>
        <taxon>Arthropoda</taxon>
        <taxon>Hexapoda</taxon>
        <taxon>Insecta</taxon>
        <taxon>Pterygota</taxon>
        <taxon>Neoptera</taxon>
        <taxon>Endopterygota</taxon>
        <taxon>Coleoptera</taxon>
        <taxon>Polyphaga</taxon>
        <taxon>Elateriformia</taxon>
        <taxon>Elateroidea</taxon>
        <taxon>Lampyridae</taxon>
        <taxon>Luciolinae</taxon>
        <taxon>Aquatica</taxon>
    </lineage>
</organism>
<sequence length="725" mass="83262">MEELLTDWGCVSLIDVFKVNEINIDNMYELTPELIKELIPKIGLRMKFMSNFKNHGFQAVEQPQLESDAATDTQHTSNINNLDVLETRSDTSLGLTNSSSGANTIILPLDDSFTSVEDYFVVSSFPDFDLKTLVSTSPIGLNILQFYAKNQTLDSKKRSQLTDLIIKHIFNYVSKHRLNHEEYNIITSKIIGLFPSESAGVYYIPAVKKINSPTGRSLLAKGKLVDKCRNLLHNCADVVIQKLRKSNSDEVEILSKKRTIDITDELQNNITWLNTRTEPWSDVIEKWKATYEVRHCSSAQTVHQFIEEWSILKDLRSDVLINLDFEKIHPYATLKLILNWDTFFERILENKKCNLKDSHATHLLTLIENDDISEDAKFAIQLLTLPYLVPPKGRIKVDNKHWKFSTIETADAIICHAKIPGDINNIIDIQKEKASLRKQQVQPYLIIEGPTLKEIRKVYVIVDELRYQFESSKKAFDTCFKLFHVMNASYPPQAEHIWLLIQRGVTQDLIDILVNKTVTSNVNQNDTLKKFFENLFKINALNNEFNLNACLEVKHMKKEISNLENLNGHLEERIKDQTLIINLLTNEENYNIRNNGNLENCKQFTNTLSYAGVLSHDSKQEVKQSQFLNLNTTGSKLCKETVMNHVTPINEANYKSTSKNTKLHKFLSNSIGYPSTSTTVVNNNEVLTIIKDVNVISFLEPQLEIRRNDCRRTYPNLQFTFLSLP</sequence>
<dbReference type="PANTHER" id="PTHR31025:SF9">
    <property type="entry name" value="SI:DKEY-286J15.1"/>
    <property type="match status" value="1"/>
</dbReference>